<sequence>MNQLDCFCMEPFYPPPNAPPDERFQAVVLPCCTGVSHFACIARQLRQTAARTAAGVRLGGTCPYCRRRAFAEDAVATERWVALVRQHNKHRPNAAEEELRFMADIVNAPRTPSPPPAAAAAHHHHYQVQAVQRVQGMQQQQQQVQAVQQSRRRTVRDDRRYEIAAIVCSRRAADGQARELRIHWRSFPYRDDTFDKRLKSTRRDSRCTTLALFGAVGICQWWSQSTQGVTLRTVDFSDAQTAAAEEEEAMEEEEDHHHQNLPRAPAATPPPQAAEEEGNQIQMEAVPAAVEVILIDDDDDEILLEEAAPPQQQKKKKP</sequence>
<evidence type="ECO:0000313" key="2">
    <source>
        <dbReference type="EMBL" id="KAL3075553.1"/>
    </source>
</evidence>
<organism evidence="2 3">
    <name type="scientific">Heterodera schachtii</name>
    <name type="common">Sugarbeet cyst nematode worm</name>
    <name type="synonym">Tylenchus schachtii</name>
    <dbReference type="NCBI Taxonomy" id="97005"/>
    <lineage>
        <taxon>Eukaryota</taxon>
        <taxon>Metazoa</taxon>
        <taxon>Ecdysozoa</taxon>
        <taxon>Nematoda</taxon>
        <taxon>Chromadorea</taxon>
        <taxon>Rhabditida</taxon>
        <taxon>Tylenchina</taxon>
        <taxon>Tylenchomorpha</taxon>
        <taxon>Tylenchoidea</taxon>
        <taxon>Heteroderidae</taxon>
        <taxon>Heteroderinae</taxon>
        <taxon>Heterodera</taxon>
    </lineage>
</organism>
<dbReference type="AlphaFoldDB" id="A0ABD2I8N9"/>
<reference evidence="2 3" key="1">
    <citation type="submission" date="2024-10" db="EMBL/GenBank/DDBJ databases">
        <authorList>
            <person name="Kim D."/>
        </authorList>
    </citation>
    <scope>NUCLEOTIDE SEQUENCE [LARGE SCALE GENOMIC DNA]</scope>
    <source>
        <strain evidence="2">Taebaek</strain>
    </source>
</reference>
<gene>
    <name evidence="2" type="ORF">niasHS_012816</name>
</gene>
<proteinExistence type="predicted"/>
<dbReference type="Proteomes" id="UP001620645">
    <property type="component" value="Unassembled WGS sequence"/>
</dbReference>
<evidence type="ECO:0000313" key="3">
    <source>
        <dbReference type="Proteomes" id="UP001620645"/>
    </source>
</evidence>
<name>A0ABD2I8N9_HETSC</name>
<accession>A0ABD2I8N9</accession>
<feature type="region of interest" description="Disordered" evidence="1">
    <location>
        <begin position="244"/>
        <end position="285"/>
    </location>
</feature>
<comment type="caution">
    <text evidence="2">The sequence shown here is derived from an EMBL/GenBank/DDBJ whole genome shotgun (WGS) entry which is preliminary data.</text>
</comment>
<dbReference type="Gene3D" id="3.30.40.10">
    <property type="entry name" value="Zinc/RING finger domain, C3HC4 (zinc finger)"/>
    <property type="match status" value="1"/>
</dbReference>
<evidence type="ECO:0008006" key="4">
    <source>
        <dbReference type="Google" id="ProtNLM"/>
    </source>
</evidence>
<dbReference type="InterPro" id="IPR013083">
    <property type="entry name" value="Znf_RING/FYVE/PHD"/>
</dbReference>
<keyword evidence="3" id="KW-1185">Reference proteome</keyword>
<feature type="compositionally biased region" description="Acidic residues" evidence="1">
    <location>
        <begin position="244"/>
        <end position="254"/>
    </location>
</feature>
<protein>
    <recommendedName>
        <fullName evidence="4">RING-type domain-containing protein</fullName>
    </recommendedName>
</protein>
<dbReference type="EMBL" id="JBICCN010000349">
    <property type="protein sequence ID" value="KAL3075553.1"/>
    <property type="molecule type" value="Genomic_DNA"/>
</dbReference>
<evidence type="ECO:0000256" key="1">
    <source>
        <dbReference type="SAM" id="MobiDB-lite"/>
    </source>
</evidence>